<reference evidence="1 2" key="1">
    <citation type="submission" date="2020-08" db="EMBL/GenBank/DDBJ databases">
        <title>Genome public.</title>
        <authorList>
            <person name="Liu C."/>
            <person name="Sun Q."/>
        </authorList>
    </citation>
    <scope>NUCLEOTIDE SEQUENCE [LARGE SCALE GENOMIC DNA]</scope>
    <source>
        <strain evidence="1 2">NSJ-34</strain>
    </source>
</reference>
<dbReference type="RefSeq" id="WP_103731930.1">
    <property type="nucleotide sequence ID" value="NZ_JACOOU010000001.1"/>
</dbReference>
<name>A0ABR7F7B0_9FIRM</name>
<organism evidence="1 2">
    <name type="scientific">Blautia celeris</name>
    <dbReference type="NCBI Taxonomy" id="2763026"/>
    <lineage>
        <taxon>Bacteria</taxon>
        <taxon>Bacillati</taxon>
        <taxon>Bacillota</taxon>
        <taxon>Clostridia</taxon>
        <taxon>Lachnospirales</taxon>
        <taxon>Lachnospiraceae</taxon>
        <taxon>Blautia</taxon>
    </lineage>
</organism>
<dbReference type="InterPro" id="IPR045721">
    <property type="entry name" value="DUF6075"/>
</dbReference>
<keyword evidence="2" id="KW-1185">Reference proteome</keyword>
<dbReference type="Proteomes" id="UP000654573">
    <property type="component" value="Unassembled WGS sequence"/>
</dbReference>
<comment type="caution">
    <text evidence="1">The sequence shown here is derived from an EMBL/GenBank/DDBJ whole genome shotgun (WGS) entry which is preliminary data.</text>
</comment>
<sequence>MEKIRFASREHEAFYEQMLKRCGNRDCYHQAFFYCLGIAAETRENVESLFDLDEDCIRFEGMEQGWQTSGSRRLCRLAYNLWNGYIEEGAERMSTPYGLFDCSYSPYFMEAVRIRYPEYFRGDRTLAELREKQGR</sequence>
<evidence type="ECO:0000313" key="1">
    <source>
        <dbReference type="EMBL" id="MBC5671100.1"/>
    </source>
</evidence>
<gene>
    <name evidence="1" type="ORF">H8S76_02490</name>
</gene>
<dbReference type="Pfam" id="PF19552">
    <property type="entry name" value="DUF6075"/>
    <property type="match status" value="1"/>
</dbReference>
<dbReference type="EMBL" id="JACOOU010000001">
    <property type="protein sequence ID" value="MBC5671100.1"/>
    <property type="molecule type" value="Genomic_DNA"/>
</dbReference>
<proteinExistence type="predicted"/>
<protein>
    <submittedName>
        <fullName evidence="1">Uncharacterized protein</fullName>
    </submittedName>
</protein>
<accession>A0ABR7F7B0</accession>
<evidence type="ECO:0000313" key="2">
    <source>
        <dbReference type="Proteomes" id="UP000654573"/>
    </source>
</evidence>